<keyword evidence="2" id="KW-1185">Reference proteome</keyword>
<dbReference type="Gene3D" id="3.40.50.1110">
    <property type="entry name" value="SGNH hydrolase"/>
    <property type="match status" value="1"/>
</dbReference>
<reference evidence="1 2" key="1">
    <citation type="submission" date="2018-06" db="EMBL/GenBank/DDBJ databases">
        <authorList>
            <consortium name="Pathogen Informatics"/>
            <person name="Doyle S."/>
        </authorList>
    </citation>
    <scope>NUCLEOTIDE SEQUENCE [LARGE SCALE GENOMIC DNA]</scope>
    <source>
        <strain evidence="1 2">NCTC13316</strain>
    </source>
</reference>
<gene>
    <name evidence="1" type="ORF">NCTC13316_01487</name>
</gene>
<dbReference type="Proteomes" id="UP000254794">
    <property type="component" value="Unassembled WGS sequence"/>
</dbReference>
<organism evidence="1 2">
    <name type="scientific">Legionella busanensis</name>
    <dbReference type="NCBI Taxonomy" id="190655"/>
    <lineage>
        <taxon>Bacteria</taxon>
        <taxon>Pseudomonadati</taxon>
        <taxon>Pseudomonadota</taxon>
        <taxon>Gammaproteobacteria</taxon>
        <taxon>Legionellales</taxon>
        <taxon>Legionellaceae</taxon>
        <taxon>Legionella</taxon>
    </lineage>
</organism>
<proteinExistence type="predicted"/>
<dbReference type="OrthoDB" id="9794725at2"/>
<sequence length="229" mass="26432">MNQNKPFFIALATDSLSMPRPWNQKNINLNPELATTMFDTYPYKLKKLIMKRFPSLDLELNNYATRAGGIGTINTRIRDIVSWLAADIGILHFGITDCWLRGDNQIPNVSLEDFSILFEKIMELKVQLNSSMPLFIIGITPTNQHMLSKAPRQNEVIKEYCKIMKSYIVENCFYIDMQEQFEKHGETILHPDGHHLSNTGHNVLANLLSKQIEDYIKIYLANLHETFVN</sequence>
<dbReference type="AlphaFoldDB" id="A0A378JT89"/>
<dbReference type="InterPro" id="IPR036514">
    <property type="entry name" value="SGNH_hydro_sf"/>
</dbReference>
<evidence type="ECO:0000313" key="1">
    <source>
        <dbReference type="EMBL" id="STX51392.1"/>
    </source>
</evidence>
<evidence type="ECO:0000313" key="2">
    <source>
        <dbReference type="Proteomes" id="UP000254794"/>
    </source>
</evidence>
<evidence type="ECO:0008006" key="3">
    <source>
        <dbReference type="Google" id="ProtNLM"/>
    </source>
</evidence>
<dbReference type="GO" id="GO:0016788">
    <property type="term" value="F:hydrolase activity, acting on ester bonds"/>
    <property type="evidence" value="ECO:0007669"/>
    <property type="project" value="UniProtKB-ARBA"/>
</dbReference>
<name>A0A378JT89_9GAMM</name>
<protein>
    <recommendedName>
        <fullName evidence="3">GDSL-like Lipase/Acylhydrolase</fullName>
    </recommendedName>
</protein>
<dbReference type="CDD" id="cd00229">
    <property type="entry name" value="SGNH_hydrolase"/>
    <property type="match status" value="1"/>
</dbReference>
<dbReference type="SUPFAM" id="SSF52266">
    <property type="entry name" value="SGNH hydrolase"/>
    <property type="match status" value="1"/>
</dbReference>
<dbReference type="RefSeq" id="WP_115331032.1">
    <property type="nucleotide sequence ID" value="NZ_CAAAHP010000001.1"/>
</dbReference>
<dbReference type="EMBL" id="UGOD01000001">
    <property type="protein sequence ID" value="STX51392.1"/>
    <property type="molecule type" value="Genomic_DNA"/>
</dbReference>
<accession>A0A378JT89</accession>